<dbReference type="EMBL" id="JAOWKX010000005">
    <property type="protein sequence ID" value="MCV2885180.1"/>
    <property type="molecule type" value="Genomic_DNA"/>
</dbReference>
<feature type="compositionally biased region" description="Basic and acidic residues" evidence="1">
    <location>
        <begin position="63"/>
        <end position="74"/>
    </location>
</feature>
<protein>
    <submittedName>
        <fullName evidence="2">DUF883 domain-containing protein</fullName>
    </submittedName>
</protein>
<feature type="region of interest" description="Disordered" evidence="1">
    <location>
        <begin position="1"/>
        <end position="29"/>
    </location>
</feature>
<name>A0ABT3A919_9ALTE</name>
<evidence type="ECO:0000256" key="1">
    <source>
        <dbReference type="SAM" id="MobiDB-lite"/>
    </source>
</evidence>
<dbReference type="RefSeq" id="WP_263712469.1">
    <property type="nucleotide sequence ID" value="NZ_JAOWKX010000005.1"/>
</dbReference>
<keyword evidence="3" id="KW-1185">Reference proteome</keyword>
<gene>
    <name evidence="2" type="ORF">OE749_10805</name>
</gene>
<proteinExistence type="predicted"/>
<organism evidence="2 3">
    <name type="scientific">Fluctibacter corallii</name>
    <dbReference type="NCBI Taxonomy" id="2984329"/>
    <lineage>
        <taxon>Bacteria</taxon>
        <taxon>Pseudomonadati</taxon>
        <taxon>Pseudomonadota</taxon>
        <taxon>Gammaproteobacteria</taxon>
        <taxon>Alteromonadales</taxon>
        <taxon>Alteromonadaceae</taxon>
        <taxon>Fluctibacter</taxon>
    </lineage>
</organism>
<evidence type="ECO:0000313" key="3">
    <source>
        <dbReference type="Proteomes" id="UP001652504"/>
    </source>
</evidence>
<dbReference type="Proteomes" id="UP001652504">
    <property type="component" value="Unassembled WGS sequence"/>
</dbReference>
<comment type="caution">
    <text evidence="2">The sequence shown here is derived from an EMBL/GenBank/DDBJ whole genome shotgun (WGS) entry which is preliminary data.</text>
</comment>
<sequence>MATASPQSKSQPNGTGNTHVSTGAPLTDKARDTLHEAIDNLAARVSATEVSLREGAHNSAESFSKKRDEIDKKWHSSSVGKYVSDHPVASAGIAFAAGVLISSLLRKPN</sequence>
<reference evidence="2 3" key="1">
    <citation type="submission" date="2022-10" db="EMBL/GenBank/DDBJ databases">
        <title>Aestuariibacter sp. AA17 isolated from Montipora capitata coral fragment.</title>
        <authorList>
            <person name="Emsley S.A."/>
            <person name="Pfannmuller K.M."/>
            <person name="Loughran R.M."/>
            <person name="Shlafstein M."/>
            <person name="Papke E."/>
            <person name="Saw J.H."/>
            <person name="Ushijima B."/>
            <person name="Videau P."/>
        </authorList>
    </citation>
    <scope>NUCLEOTIDE SEQUENCE [LARGE SCALE GENOMIC DNA]</scope>
    <source>
        <strain evidence="2 3">AA17</strain>
    </source>
</reference>
<feature type="region of interest" description="Disordered" evidence="1">
    <location>
        <begin position="51"/>
        <end position="75"/>
    </location>
</feature>
<evidence type="ECO:0000313" key="2">
    <source>
        <dbReference type="EMBL" id="MCV2885180.1"/>
    </source>
</evidence>
<accession>A0ABT3A919</accession>
<feature type="compositionally biased region" description="Polar residues" evidence="1">
    <location>
        <begin position="1"/>
        <end position="21"/>
    </location>
</feature>